<dbReference type="InterPro" id="IPR051612">
    <property type="entry name" value="Teichoic_Acid_Biosynth"/>
</dbReference>
<sequence length="196" mass="21243">MLRSLAVAQGMEGRHYVLIAPTWRDDGQASVVPDFEARTRMGKREDVVLFVRAHPYSADMDSLRGLRNVAAFPAAPFPDITAMLGAFDALMTDYSSIAMHFAVTGRPVVLVAPDLEQYARSPGLYESYEGFSGGLGLQTWSEGFRRLEAVLSGGDSALRAMHQEVSRAMSAKYHPRGAEGNAARLLDALGCPQGAH</sequence>
<name>A0A7V8FJU5_STEMA</name>
<dbReference type="AlphaFoldDB" id="A0A7V8FJU5"/>
<dbReference type="GO" id="GO:0047355">
    <property type="term" value="F:CDP-glycerol glycerophosphotransferase activity"/>
    <property type="evidence" value="ECO:0007669"/>
    <property type="project" value="InterPro"/>
</dbReference>
<dbReference type="Pfam" id="PF04464">
    <property type="entry name" value="Glyphos_transf"/>
    <property type="match status" value="1"/>
</dbReference>
<dbReference type="Proteomes" id="UP000487117">
    <property type="component" value="Unassembled WGS sequence"/>
</dbReference>
<organism evidence="1 2">
    <name type="scientific">Stenotrophomonas maltophilia</name>
    <name type="common">Pseudomonas maltophilia</name>
    <name type="synonym">Xanthomonas maltophilia</name>
    <dbReference type="NCBI Taxonomy" id="40324"/>
    <lineage>
        <taxon>Bacteria</taxon>
        <taxon>Pseudomonadati</taxon>
        <taxon>Pseudomonadota</taxon>
        <taxon>Gammaproteobacteria</taxon>
        <taxon>Lysobacterales</taxon>
        <taxon>Lysobacteraceae</taxon>
        <taxon>Stenotrophomonas</taxon>
        <taxon>Stenotrophomonas maltophilia group</taxon>
    </lineage>
</organism>
<dbReference type="PANTHER" id="PTHR37316">
    <property type="entry name" value="TEICHOIC ACID GLYCEROL-PHOSPHATE PRIMASE"/>
    <property type="match status" value="1"/>
</dbReference>
<dbReference type="EMBL" id="WNDS01000001">
    <property type="protein sequence ID" value="KAF1017376.1"/>
    <property type="molecule type" value="Genomic_DNA"/>
</dbReference>
<gene>
    <name evidence="1" type="primary">tarL</name>
    <name evidence="1" type="ORF">GAK31_00641</name>
</gene>
<dbReference type="InterPro" id="IPR043148">
    <property type="entry name" value="TagF_C"/>
</dbReference>
<accession>A0A7V8FJU5</accession>
<comment type="caution">
    <text evidence="1">The sequence shown here is derived from an EMBL/GenBank/DDBJ whole genome shotgun (WGS) entry which is preliminary data.</text>
</comment>
<dbReference type="GO" id="GO:0016020">
    <property type="term" value="C:membrane"/>
    <property type="evidence" value="ECO:0007669"/>
    <property type="project" value="InterPro"/>
</dbReference>
<protein>
    <submittedName>
        <fullName evidence="1">Teichoic acid ribitol-phosphate polymerase TarL</fullName>
    </submittedName>
</protein>
<reference evidence="2" key="1">
    <citation type="journal article" date="2020" name="MBio">
        <title>Horizontal gene transfer to a defensive symbiont with a reduced genome amongst a multipartite beetle microbiome.</title>
        <authorList>
            <person name="Waterworth S.C."/>
            <person name="Florez L.V."/>
            <person name="Rees E.R."/>
            <person name="Hertweck C."/>
            <person name="Kaltenpoth M."/>
            <person name="Kwan J.C."/>
        </authorList>
    </citation>
    <scope>NUCLEOTIDE SEQUENCE [LARGE SCALE GENOMIC DNA]</scope>
</reference>
<evidence type="ECO:0000313" key="2">
    <source>
        <dbReference type="Proteomes" id="UP000487117"/>
    </source>
</evidence>
<dbReference type="Gene3D" id="3.40.50.12580">
    <property type="match status" value="1"/>
</dbReference>
<proteinExistence type="predicted"/>
<evidence type="ECO:0000313" key="1">
    <source>
        <dbReference type="EMBL" id="KAF1017376.1"/>
    </source>
</evidence>
<dbReference type="PANTHER" id="PTHR37316:SF3">
    <property type="entry name" value="TEICHOIC ACID GLYCEROL-PHOSPHATE TRANSFERASE"/>
    <property type="match status" value="1"/>
</dbReference>
<dbReference type="InterPro" id="IPR007554">
    <property type="entry name" value="Glycerophosphate_synth"/>
</dbReference>
<dbReference type="SUPFAM" id="SSF53756">
    <property type="entry name" value="UDP-Glycosyltransferase/glycogen phosphorylase"/>
    <property type="match status" value="1"/>
</dbReference>